<feature type="domain" description="C2H2-type" evidence="7">
    <location>
        <begin position="104"/>
        <end position="131"/>
    </location>
</feature>
<dbReference type="STRING" id="43041.A0A182K6D6"/>
<evidence type="ECO:0000256" key="2">
    <source>
        <dbReference type="ARBA" id="ARBA00022737"/>
    </source>
</evidence>
<dbReference type="PANTHER" id="PTHR24379">
    <property type="entry name" value="KRAB AND ZINC FINGER DOMAIN-CONTAINING"/>
    <property type="match status" value="1"/>
</dbReference>
<name>A0A182K6D6_9DIPT</name>
<dbReference type="PROSITE" id="PS50157">
    <property type="entry name" value="ZINC_FINGER_C2H2_2"/>
    <property type="match status" value="2"/>
</dbReference>
<dbReference type="SMART" id="SM00355">
    <property type="entry name" value="ZnF_C2H2"/>
    <property type="match status" value="2"/>
</dbReference>
<accession>A0A182K6D6</accession>
<evidence type="ECO:0000256" key="1">
    <source>
        <dbReference type="ARBA" id="ARBA00022723"/>
    </source>
</evidence>
<keyword evidence="3 5" id="KW-0863">Zinc-finger</keyword>
<dbReference type="InterPro" id="IPR036236">
    <property type="entry name" value="Znf_C2H2_sf"/>
</dbReference>
<evidence type="ECO:0000256" key="6">
    <source>
        <dbReference type="SAM" id="MobiDB-lite"/>
    </source>
</evidence>
<evidence type="ECO:0000259" key="7">
    <source>
        <dbReference type="PROSITE" id="PS50157"/>
    </source>
</evidence>
<proteinExistence type="predicted"/>
<evidence type="ECO:0000256" key="5">
    <source>
        <dbReference type="PROSITE-ProRule" id="PRU00042"/>
    </source>
</evidence>
<dbReference type="SUPFAM" id="SSF57667">
    <property type="entry name" value="beta-beta-alpha zinc fingers"/>
    <property type="match status" value="2"/>
</dbReference>
<dbReference type="InterPro" id="IPR013087">
    <property type="entry name" value="Znf_C2H2_type"/>
</dbReference>
<sequence length="154" mass="18069">MSRKQYRWTPNIETSIGSNDSMPKTNVLAEAYSYVSYPYVQGVALPYRCSKCGKRFTDLELLDHHVQQHTAQNKPFKRCAIGKQFCHRKDLLRRQYCHTGIILYACSICSKGFIRRDHLQVHELTHRNKKCRRGSGKLAYKQEQQQQSDWLDSD</sequence>
<organism evidence="8 9">
    <name type="scientific">Anopheles christyi</name>
    <dbReference type="NCBI Taxonomy" id="43041"/>
    <lineage>
        <taxon>Eukaryota</taxon>
        <taxon>Metazoa</taxon>
        <taxon>Ecdysozoa</taxon>
        <taxon>Arthropoda</taxon>
        <taxon>Hexapoda</taxon>
        <taxon>Insecta</taxon>
        <taxon>Pterygota</taxon>
        <taxon>Neoptera</taxon>
        <taxon>Endopterygota</taxon>
        <taxon>Diptera</taxon>
        <taxon>Nematocera</taxon>
        <taxon>Culicoidea</taxon>
        <taxon>Culicidae</taxon>
        <taxon>Anophelinae</taxon>
        <taxon>Anopheles</taxon>
    </lineage>
</organism>
<keyword evidence="4" id="KW-0862">Zinc</keyword>
<evidence type="ECO:0000256" key="4">
    <source>
        <dbReference type="ARBA" id="ARBA00022833"/>
    </source>
</evidence>
<dbReference type="PANTHER" id="PTHR24379:SF121">
    <property type="entry name" value="C2H2-TYPE DOMAIN-CONTAINING PROTEIN"/>
    <property type="match status" value="1"/>
</dbReference>
<evidence type="ECO:0000313" key="8">
    <source>
        <dbReference type="EnsemblMetazoa" id="ACHR006321-PA"/>
    </source>
</evidence>
<dbReference type="VEuPathDB" id="VectorBase:ACHR006321"/>
<feature type="domain" description="C2H2-type" evidence="7">
    <location>
        <begin position="47"/>
        <end position="74"/>
    </location>
</feature>
<evidence type="ECO:0000313" key="9">
    <source>
        <dbReference type="Proteomes" id="UP000075881"/>
    </source>
</evidence>
<reference evidence="9" key="1">
    <citation type="submission" date="2013-03" db="EMBL/GenBank/DDBJ databases">
        <title>The Genome Sequence of Anopheles christyi ACHKN1017.</title>
        <authorList>
            <consortium name="The Broad Institute Genomics Platform"/>
            <person name="Neafsey D.E."/>
            <person name="Besansky N."/>
            <person name="Walker B."/>
            <person name="Young S.K."/>
            <person name="Zeng Q."/>
            <person name="Gargeya S."/>
            <person name="Fitzgerald M."/>
            <person name="Haas B."/>
            <person name="Abouelleil A."/>
            <person name="Allen A.W."/>
            <person name="Alvarado L."/>
            <person name="Arachchi H.M."/>
            <person name="Berlin A.M."/>
            <person name="Chapman S.B."/>
            <person name="Gainer-Dewar J."/>
            <person name="Goldberg J."/>
            <person name="Griggs A."/>
            <person name="Gujja S."/>
            <person name="Hansen M."/>
            <person name="Howarth C."/>
            <person name="Imamovic A."/>
            <person name="Ireland A."/>
            <person name="Larimer J."/>
            <person name="McCowan C."/>
            <person name="Murphy C."/>
            <person name="Pearson M."/>
            <person name="Poon T.W."/>
            <person name="Priest M."/>
            <person name="Roberts A."/>
            <person name="Saif S."/>
            <person name="Shea T."/>
            <person name="Sisk P."/>
            <person name="Sykes S."/>
            <person name="Wortman J."/>
            <person name="Nusbaum C."/>
            <person name="Birren B."/>
        </authorList>
    </citation>
    <scope>NUCLEOTIDE SEQUENCE [LARGE SCALE GENOMIC DNA]</scope>
    <source>
        <strain evidence="9">ACHKN1017</strain>
    </source>
</reference>
<dbReference type="AlphaFoldDB" id="A0A182K6D6"/>
<keyword evidence="9" id="KW-1185">Reference proteome</keyword>
<evidence type="ECO:0000256" key="3">
    <source>
        <dbReference type="ARBA" id="ARBA00022771"/>
    </source>
</evidence>
<dbReference type="FunFam" id="3.30.160.60:FF:000100">
    <property type="entry name" value="Zinc finger 45-like"/>
    <property type="match status" value="1"/>
</dbReference>
<protein>
    <recommendedName>
        <fullName evidence="7">C2H2-type domain-containing protein</fullName>
    </recommendedName>
</protein>
<dbReference type="Gene3D" id="3.30.160.60">
    <property type="entry name" value="Classic Zinc Finger"/>
    <property type="match status" value="2"/>
</dbReference>
<dbReference type="Proteomes" id="UP000075881">
    <property type="component" value="Unassembled WGS sequence"/>
</dbReference>
<feature type="region of interest" description="Disordered" evidence="6">
    <location>
        <begin position="135"/>
        <end position="154"/>
    </location>
</feature>
<keyword evidence="1" id="KW-0479">Metal-binding</keyword>
<reference evidence="8" key="2">
    <citation type="submission" date="2020-05" db="UniProtKB">
        <authorList>
            <consortium name="EnsemblMetazoa"/>
        </authorList>
    </citation>
    <scope>IDENTIFICATION</scope>
    <source>
        <strain evidence="8">ACHKN1017</strain>
    </source>
</reference>
<keyword evidence="2" id="KW-0677">Repeat</keyword>
<dbReference type="PROSITE" id="PS00028">
    <property type="entry name" value="ZINC_FINGER_C2H2_1"/>
    <property type="match status" value="2"/>
</dbReference>
<dbReference type="Pfam" id="PF00096">
    <property type="entry name" value="zf-C2H2"/>
    <property type="match status" value="2"/>
</dbReference>
<feature type="compositionally biased region" description="Polar residues" evidence="6">
    <location>
        <begin position="142"/>
        <end position="154"/>
    </location>
</feature>
<dbReference type="GO" id="GO:0008270">
    <property type="term" value="F:zinc ion binding"/>
    <property type="evidence" value="ECO:0007669"/>
    <property type="project" value="UniProtKB-KW"/>
</dbReference>
<dbReference type="EnsemblMetazoa" id="ACHR006321-RA">
    <property type="protein sequence ID" value="ACHR006321-PA"/>
    <property type="gene ID" value="ACHR006321"/>
</dbReference>